<evidence type="ECO:0000256" key="1">
    <source>
        <dbReference type="SAM" id="MobiDB-lite"/>
    </source>
</evidence>
<evidence type="ECO:0000259" key="2">
    <source>
        <dbReference type="Pfam" id="PF20516"/>
    </source>
</evidence>
<proteinExistence type="predicted"/>
<feature type="domain" description="PD-(D/E)XK nuclease-like" evidence="2">
    <location>
        <begin position="171"/>
        <end position="436"/>
    </location>
</feature>
<dbReference type="EMBL" id="KV875104">
    <property type="protein sequence ID" value="OIW24131.1"/>
    <property type="molecule type" value="Genomic_DNA"/>
</dbReference>
<sequence>MYAQPHYYDYSAAVTDIHSWLDDCIAQHPLVPLIMDDDIFIEGPVLAEEVFSTPTKKRQLSQDGDDVDDTPRPSLGLQSQQLEAPRYVYSQSASTSSASRSSGRTSGRSSPTKKELHLRQAIDFPVKRILLSKPSITPAGLPPAVRELMAELTALGAGRKAVIPESFHGRMCSENEFLNQPDDRWFDQPAEDTDESRFRDLYRDGRLRSLWRRSLRCTERREHEAGWNDNVHGPLLYEALDDISNVAPRNITTSRITLGFQDPDPALGGTKVDYGVFLESARLDDLGKTLGPRLPLVHVDLSDLSRTPLLISVETKSSNAREADGPTQLANWARAHFRHLEHVARPAAKRAMSDVPVGNPVGQAAVTVVRDGAPRSLPVLPLVFVFGDRWSVSFAQRTETHTLIWQDISLGSTNTLQGCYFVFHSLRRLATWAATELGSWWEDMLMARLAEQSAR</sequence>
<dbReference type="Pfam" id="PF20516">
    <property type="entry name" value="PDDEXK_12"/>
    <property type="match status" value="1"/>
</dbReference>
<feature type="compositionally biased region" description="Low complexity" evidence="1">
    <location>
        <begin position="92"/>
        <end position="110"/>
    </location>
</feature>
<organism evidence="3 4">
    <name type="scientific">Coniochaeta ligniaria NRRL 30616</name>
    <dbReference type="NCBI Taxonomy" id="1408157"/>
    <lineage>
        <taxon>Eukaryota</taxon>
        <taxon>Fungi</taxon>
        <taxon>Dikarya</taxon>
        <taxon>Ascomycota</taxon>
        <taxon>Pezizomycotina</taxon>
        <taxon>Sordariomycetes</taxon>
        <taxon>Sordariomycetidae</taxon>
        <taxon>Coniochaetales</taxon>
        <taxon>Coniochaetaceae</taxon>
        <taxon>Coniochaeta</taxon>
    </lineage>
</organism>
<protein>
    <recommendedName>
        <fullName evidence="2">PD-(D/E)XK nuclease-like domain-containing protein</fullName>
    </recommendedName>
</protein>
<evidence type="ECO:0000313" key="3">
    <source>
        <dbReference type="EMBL" id="OIW24131.1"/>
    </source>
</evidence>
<keyword evidence="4" id="KW-1185">Reference proteome</keyword>
<evidence type="ECO:0000313" key="4">
    <source>
        <dbReference type="Proteomes" id="UP000182658"/>
    </source>
</evidence>
<name>A0A1J7I9Y5_9PEZI</name>
<dbReference type="InterPro" id="IPR046797">
    <property type="entry name" value="PDDEXK_12"/>
</dbReference>
<dbReference type="InParanoid" id="A0A1J7I9Y5"/>
<dbReference type="OrthoDB" id="4161186at2759"/>
<dbReference type="AlphaFoldDB" id="A0A1J7I9Y5"/>
<feature type="region of interest" description="Disordered" evidence="1">
    <location>
        <begin position="52"/>
        <end position="117"/>
    </location>
</feature>
<reference evidence="3 4" key="1">
    <citation type="submission" date="2016-10" db="EMBL/GenBank/DDBJ databases">
        <title>Draft genome sequence of Coniochaeta ligniaria NRRL30616, a lignocellulolytic fungus for bioabatement of inhibitors in plant biomass hydrolysates.</title>
        <authorList>
            <consortium name="DOE Joint Genome Institute"/>
            <person name="Jimenez D.J."/>
            <person name="Hector R.E."/>
            <person name="Riley R."/>
            <person name="Sun H."/>
            <person name="Grigoriev I.V."/>
            <person name="Van Elsas J.D."/>
            <person name="Nichols N.N."/>
        </authorList>
    </citation>
    <scope>NUCLEOTIDE SEQUENCE [LARGE SCALE GENOMIC DNA]</scope>
    <source>
        <strain evidence="3 4">NRRL 30616</strain>
    </source>
</reference>
<dbReference type="Proteomes" id="UP000182658">
    <property type="component" value="Unassembled WGS sequence"/>
</dbReference>
<accession>A0A1J7I9Y5</accession>
<gene>
    <name evidence="3" type="ORF">CONLIGDRAFT_636923</name>
</gene>